<evidence type="ECO:0000256" key="2">
    <source>
        <dbReference type="ARBA" id="ARBA00022679"/>
    </source>
</evidence>
<accession>A0A1T4NKB1</accession>
<dbReference type="OrthoDB" id="9806643at2"/>
<dbReference type="EC" id="2.1.1.177" evidence="5"/>
<dbReference type="STRING" id="225324.SAMN02745126_02323"/>
<dbReference type="Gene3D" id="3.40.1280.10">
    <property type="match status" value="1"/>
</dbReference>
<proteinExistence type="inferred from homology"/>
<name>A0A1T4NKB1_9HYPH</name>
<dbReference type="InterPro" id="IPR029026">
    <property type="entry name" value="tRNA_m1G_MTases_N"/>
</dbReference>
<evidence type="ECO:0000313" key="6">
    <source>
        <dbReference type="EMBL" id="SJZ79565.1"/>
    </source>
</evidence>
<evidence type="ECO:0000256" key="4">
    <source>
        <dbReference type="ARBA" id="ARBA00038303"/>
    </source>
</evidence>
<dbReference type="PANTHER" id="PTHR33603">
    <property type="entry name" value="METHYLTRANSFERASE"/>
    <property type="match status" value="1"/>
</dbReference>
<gene>
    <name evidence="5" type="primary">rlmH</name>
    <name evidence="6" type="ORF">SAMN02745126_02323</name>
</gene>
<dbReference type="GO" id="GO:0005737">
    <property type="term" value="C:cytoplasm"/>
    <property type="evidence" value="ECO:0007669"/>
    <property type="project" value="UniProtKB-SubCell"/>
</dbReference>
<feature type="binding site" evidence="5">
    <location>
        <position position="100"/>
    </location>
    <ligand>
        <name>S-adenosyl-L-methionine</name>
        <dbReference type="ChEBI" id="CHEBI:59789"/>
    </ligand>
</feature>
<dbReference type="SUPFAM" id="SSF75217">
    <property type="entry name" value="alpha/beta knot"/>
    <property type="match status" value="1"/>
</dbReference>
<comment type="subunit">
    <text evidence="5">Homodimer.</text>
</comment>
<comment type="subcellular location">
    <subcellularLocation>
        <location evidence="5">Cytoplasm</location>
    </subcellularLocation>
</comment>
<dbReference type="EMBL" id="FUWJ01000002">
    <property type="protein sequence ID" value="SJZ79565.1"/>
    <property type="molecule type" value="Genomic_DNA"/>
</dbReference>
<dbReference type="CDD" id="cd18081">
    <property type="entry name" value="RlmH-like"/>
    <property type="match status" value="1"/>
</dbReference>
<comment type="similarity">
    <text evidence="4 5">Belongs to the RNA methyltransferase RlmH family.</text>
</comment>
<keyword evidence="3 5" id="KW-0949">S-adenosyl-L-methionine</keyword>
<dbReference type="InterPro" id="IPR003742">
    <property type="entry name" value="RlmH-like"/>
</dbReference>
<dbReference type="InterPro" id="IPR029028">
    <property type="entry name" value="Alpha/beta_knot_MTases"/>
</dbReference>
<dbReference type="PIRSF" id="PIRSF004505">
    <property type="entry name" value="MT_bac"/>
    <property type="match status" value="1"/>
</dbReference>
<sequence>MKLTIAAIGRAGRGPERDLYEHYANRIRWPLVLKELEEKRKLSPPEMVRREGELLLAAVPAGATLVALDRRGKQLDSEAFARRLERWRDDSVTDVAFLIGGPDGHGDELLKKATLVLSFGAMTWPHQLARAMLAEQIYRSQQLLAGHPYHRA</sequence>
<comment type="function">
    <text evidence="5">Specifically methylates the pseudouridine at position 1915 (m3Psi1915) in 23S rRNA.</text>
</comment>
<reference evidence="7" key="1">
    <citation type="submission" date="2017-02" db="EMBL/GenBank/DDBJ databases">
        <authorList>
            <person name="Varghese N."/>
            <person name="Submissions S."/>
        </authorList>
    </citation>
    <scope>NUCLEOTIDE SEQUENCE [LARGE SCALE GENOMIC DNA]</scope>
    <source>
        <strain evidence="7">ATCC 27094</strain>
    </source>
</reference>
<dbReference type="AlphaFoldDB" id="A0A1T4NKB1"/>
<comment type="catalytic activity">
    <reaction evidence="5">
        <text>pseudouridine(1915) in 23S rRNA + S-adenosyl-L-methionine = N(3)-methylpseudouridine(1915) in 23S rRNA + S-adenosyl-L-homocysteine + H(+)</text>
        <dbReference type="Rhea" id="RHEA:42752"/>
        <dbReference type="Rhea" id="RHEA-COMP:10221"/>
        <dbReference type="Rhea" id="RHEA-COMP:10222"/>
        <dbReference type="ChEBI" id="CHEBI:15378"/>
        <dbReference type="ChEBI" id="CHEBI:57856"/>
        <dbReference type="ChEBI" id="CHEBI:59789"/>
        <dbReference type="ChEBI" id="CHEBI:65314"/>
        <dbReference type="ChEBI" id="CHEBI:74486"/>
        <dbReference type="EC" id="2.1.1.177"/>
    </reaction>
</comment>
<evidence type="ECO:0000256" key="5">
    <source>
        <dbReference type="HAMAP-Rule" id="MF_00658"/>
    </source>
</evidence>
<protein>
    <recommendedName>
        <fullName evidence="5">Ribosomal RNA large subunit methyltransferase H</fullName>
        <ecNumber evidence="5">2.1.1.177</ecNumber>
    </recommendedName>
    <alternativeName>
        <fullName evidence="5">23S rRNA (pseudouridine1915-N3)-methyltransferase</fullName>
    </alternativeName>
    <alternativeName>
        <fullName evidence="5">23S rRNA m3Psi1915 methyltransferase</fullName>
    </alternativeName>
    <alternativeName>
        <fullName evidence="5">rRNA (pseudouridine-N3-)-methyltransferase RlmH</fullName>
    </alternativeName>
</protein>
<dbReference type="HAMAP" id="MF_00658">
    <property type="entry name" value="23SrRNA_methyltr_H"/>
    <property type="match status" value="1"/>
</dbReference>
<dbReference type="GO" id="GO:0070038">
    <property type="term" value="F:rRNA (pseudouridine-N3-)-methyltransferase activity"/>
    <property type="evidence" value="ECO:0007669"/>
    <property type="project" value="UniProtKB-UniRule"/>
</dbReference>
<feature type="binding site" evidence="5">
    <location>
        <begin position="119"/>
        <end position="124"/>
    </location>
    <ligand>
        <name>S-adenosyl-L-methionine</name>
        <dbReference type="ChEBI" id="CHEBI:59789"/>
    </ligand>
</feature>
<feature type="binding site" evidence="5">
    <location>
        <position position="68"/>
    </location>
    <ligand>
        <name>S-adenosyl-L-methionine</name>
        <dbReference type="ChEBI" id="CHEBI:59789"/>
    </ligand>
</feature>
<dbReference type="RefSeq" id="WP_085934020.1">
    <property type="nucleotide sequence ID" value="NZ_FUWJ01000002.1"/>
</dbReference>
<keyword evidence="7" id="KW-1185">Reference proteome</keyword>
<keyword evidence="2 5" id="KW-0808">Transferase</keyword>
<evidence type="ECO:0000313" key="7">
    <source>
        <dbReference type="Proteomes" id="UP000190092"/>
    </source>
</evidence>
<keyword evidence="5" id="KW-0963">Cytoplasm</keyword>
<dbReference type="NCBIfam" id="NF000989">
    <property type="entry name" value="PRK00103.2-3"/>
    <property type="match status" value="1"/>
</dbReference>
<keyword evidence="5" id="KW-0698">rRNA processing</keyword>
<dbReference type="PANTHER" id="PTHR33603:SF1">
    <property type="entry name" value="RIBOSOMAL RNA LARGE SUBUNIT METHYLTRANSFERASE H"/>
    <property type="match status" value="1"/>
</dbReference>
<evidence type="ECO:0000256" key="3">
    <source>
        <dbReference type="ARBA" id="ARBA00022691"/>
    </source>
</evidence>
<evidence type="ECO:0000256" key="1">
    <source>
        <dbReference type="ARBA" id="ARBA00022603"/>
    </source>
</evidence>
<dbReference type="Proteomes" id="UP000190092">
    <property type="component" value="Unassembled WGS sequence"/>
</dbReference>
<dbReference type="Pfam" id="PF02590">
    <property type="entry name" value="SPOUT_MTase"/>
    <property type="match status" value="1"/>
</dbReference>
<keyword evidence="1 5" id="KW-0489">Methyltransferase</keyword>
<organism evidence="6 7">
    <name type="scientific">Enhydrobacter aerosaccus</name>
    <dbReference type="NCBI Taxonomy" id="225324"/>
    <lineage>
        <taxon>Bacteria</taxon>
        <taxon>Pseudomonadati</taxon>
        <taxon>Pseudomonadota</taxon>
        <taxon>Alphaproteobacteria</taxon>
        <taxon>Hyphomicrobiales</taxon>
        <taxon>Enhydrobacter</taxon>
    </lineage>
</organism>